<reference evidence="2" key="1">
    <citation type="submission" date="2021-02" db="EMBL/GenBank/DDBJ databases">
        <title>First Annotated Genome of the Yellow-green Alga Tribonema minus.</title>
        <authorList>
            <person name="Mahan K.M."/>
        </authorList>
    </citation>
    <scope>NUCLEOTIDE SEQUENCE</scope>
    <source>
        <strain evidence="2">UTEX B ZZ1240</strain>
    </source>
</reference>
<evidence type="ECO:0000313" key="3">
    <source>
        <dbReference type="Proteomes" id="UP000664859"/>
    </source>
</evidence>
<dbReference type="AlphaFoldDB" id="A0A835YL70"/>
<accession>A0A835YL70</accession>
<protein>
    <submittedName>
        <fullName evidence="2">Jacalin-like lectin domain-containing protein</fullName>
    </submittedName>
</protein>
<keyword evidence="3" id="KW-1185">Reference proteome</keyword>
<dbReference type="Gene3D" id="2.100.10.30">
    <property type="entry name" value="Jacalin-like lectin domain"/>
    <property type="match status" value="1"/>
</dbReference>
<evidence type="ECO:0000259" key="1">
    <source>
        <dbReference type="PROSITE" id="PS51752"/>
    </source>
</evidence>
<comment type="caution">
    <text evidence="2">The sequence shown here is derived from an EMBL/GenBank/DDBJ whole genome shotgun (WGS) entry which is preliminary data.</text>
</comment>
<dbReference type="PANTHER" id="PTHR46506">
    <property type="entry name" value="OS05G0143600 PROTEIN"/>
    <property type="match status" value="1"/>
</dbReference>
<dbReference type="SMART" id="SM00915">
    <property type="entry name" value="Jacalin"/>
    <property type="match status" value="1"/>
</dbReference>
<dbReference type="InterPro" id="IPR001229">
    <property type="entry name" value="Jacalin-like_lectin_dom"/>
</dbReference>
<organism evidence="2 3">
    <name type="scientific">Tribonema minus</name>
    <dbReference type="NCBI Taxonomy" id="303371"/>
    <lineage>
        <taxon>Eukaryota</taxon>
        <taxon>Sar</taxon>
        <taxon>Stramenopiles</taxon>
        <taxon>Ochrophyta</taxon>
        <taxon>PX clade</taxon>
        <taxon>Xanthophyceae</taxon>
        <taxon>Tribonematales</taxon>
        <taxon>Tribonemataceae</taxon>
        <taxon>Tribonema</taxon>
    </lineage>
</organism>
<feature type="domain" description="Jacalin-type lectin" evidence="1">
    <location>
        <begin position="120"/>
        <end position="257"/>
    </location>
</feature>
<dbReference type="SUPFAM" id="SSF51101">
    <property type="entry name" value="Mannose-binding lectins"/>
    <property type="match status" value="1"/>
</dbReference>
<name>A0A835YL70_9STRA</name>
<dbReference type="EMBL" id="JAFCMP010000547">
    <property type="protein sequence ID" value="KAG5175625.1"/>
    <property type="molecule type" value="Genomic_DNA"/>
</dbReference>
<dbReference type="Pfam" id="PF01419">
    <property type="entry name" value="Jacalin"/>
    <property type="match status" value="1"/>
</dbReference>
<dbReference type="InterPro" id="IPR036404">
    <property type="entry name" value="Jacalin-like_lectin_dom_sf"/>
</dbReference>
<proteinExistence type="predicted"/>
<dbReference type="GO" id="GO:0030246">
    <property type="term" value="F:carbohydrate binding"/>
    <property type="evidence" value="ECO:0007669"/>
    <property type="project" value="UniProtKB-KW"/>
</dbReference>
<evidence type="ECO:0000313" key="2">
    <source>
        <dbReference type="EMBL" id="KAG5175625.1"/>
    </source>
</evidence>
<keyword evidence="2" id="KW-0430">Lectin</keyword>
<dbReference type="Proteomes" id="UP000664859">
    <property type="component" value="Unassembled WGS sequence"/>
</dbReference>
<gene>
    <name evidence="2" type="ORF">JKP88DRAFT_274503</name>
</gene>
<dbReference type="PROSITE" id="PS51752">
    <property type="entry name" value="JACALIN_LECTIN"/>
    <property type="match status" value="1"/>
</dbReference>
<sequence>MNGNDTGANLIAVLGSFSSLADYEKAVGGALPGRHLDAVADQKIRQEHRQLDFADAEAHYLLSKWPSPSEKALLDDLINELTATRLSLNQVNWADTAKVEEFERYLTSSHAEFKEQWDPLFCMPAKGCDVRNGGIPSGHAASGKRIAQIGVRSGAWIDRIYVTYTNGNPERFFYYGQESGTDRGPFTLADGEYINKVEGGYGDCIDWLTFHTNRGQVYGPHGNTAGGTHFTTPTKEIVGFEVTSGSRLDSITFWYKSKDN</sequence>